<dbReference type="AlphaFoldDB" id="A0A8H7XZN8"/>
<dbReference type="EMBL" id="JAFIQS010000004">
    <property type="protein sequence ID" value="KAG5169898.1"/>
    <property type="molecule type" value="Genomic_DNA"/>
</dbReference>
<feature type="region of interest" description="Disordered" evidence="1">
    <location>
        <begin position="257"/>
        <end position="276"/>
    </location>
</feature>
<dbReference type="PANTHER" id="PTHR45614">
    <property type="entry name" value="MYB PROTEIN-RELATED"/>
    <property type="match status" value="1"/>
</dbReference>
<evidence type="ECO:0000259" key="2">
    <source>
        <dbReference type="PROSITE" id="PS50090"/>
    </source>
</evidence>
<feature type="domain" description="Myb-like" evidence="2">
    <location>
        <begin position="62"/>
        <end position="112"/>
    </location>
</feature>
<feature type="region of interest" description="Disordered" evidence="1">
    <location>
        <begin position="169"/>
        <end position="213"/>
    </location>
</feature>
<accession>A0A8H7XZN8</accession>
<dbReference type="InterPro" id="IPR017930">
    <property type="entry name" value="Myb_dom"/>
</dbReference>
<name>A0A8H7XZN8_PSICU</name>
<dbReference type="SMART" id="SM00717">
    <property type="entry name" value="SANT"/>
    <property type="match status" value="3"/>
</dbReference>
<dbReference type="GO" id="GO:0005634">
    <property type="term" value="C:nucleus"/>
    <property type="evidence" value="ECO:0007669"/>
    <property type="project" value="TreeGrafter"/>
</dbReference>
<feature type="domain" description="Myb-like" evidence="2">
    <location>
        <begin position="113"/>
        <end position="164"/>
    </location>
</feature>
<dbReference type="PROSITE" id="PS51294">
    <property type="entry name" value="HTH_MYB"/>
    <property type="match status" value="3"/>
</dbReference>
<organism evidence="4">
    <name type="scientific">Psilocybe cubensis</name>
    <name type="common">Psychedelic mushroom</name>
    <name type="synonym">Stropharia cubensis</name>
    <dbReference type="NCBI Taxonomy" id="181762"/>
    <lineage>
        <taxon>Eukaryota</taxon>
        <taxon>Fungi</taxon>
        <taxon>Dikarya</taxon>
        <taxon>Basidiomycota</taxon>
        <taxon>Agaricomycotina</taxon>
        <taxon>Agaricomycetes</taxon>
        <taxon>Agaricomycetidae</taxon>
        <taxon>Agaricales</taxon>
        <taxon>Agaricineae</taxon>
        <taxon>Strophariaceae</taxon>
        <taxon>Psilocybe</taxon>
    </lineage>
</organism>
<dbReference type="GO" id="GO:0000278">
    <property type="term" value="P:mitotic cell cycle"/>
    <property type="evidence" value="ECO:0007669"/>
    <property type="project" value="TreeGrafter"/>
</dbReference>
<dbReference type="InterPro" id="IPR009057">
    <property type="entry name" value="Homeodomain-like_sf"/>
</dbReference>
<dbReference type="CDD" id="cd00167">
    <property type="entry name" value="SANT"/>
    <property type="match status" value="3"/>
</dbReference>
<comment type="caution">
    <text evidence="4">The sequence shown here is derived from an EMBL/GenBank/DDBJ whole genome shotgun (WGS) entry which is preliminary data.</text>
</comment>
<evidence type="ECO:0000256" key="1">
    <source>
        <dbReference type="SAM" id="MobiDB-lite"/>
    </source>
</evidence>
<evidence type="ECO:0000313" key="4">
    <source>
        <dbReference type="EMBL" id="KAG5169898.1"/>
    </source>
</evidence>
<dbReference type="PANTHER" id="PTHR45614:SF199">
    <property type="entry name" value="MYB-LIKE TRANSCRIPTION FACTOR (EUROFUNG)-RELATED"/>
    <property type="match status" value="1"/>
</dbReference>
<feature type="domain" description="Myb-like" evidence="2">
    <location>
        <begin position="10"/>
        <end position="61"/>
    </location>
</feature>
<sequence>MSTQMFCRERRSWTAKEDQLLREAVQKEDPDNSNPSKWHAIAKHVPNRTNKDCRKRWFAKMASDVVKGGWAPDEDEKLVKGIERYGTRWSLVASVVQTRNSDQCAKRWTDTLNPAIDRTTWSSEADELLLRAVNEHGKVWTKIVKTYFPGRTGLSAKNRYNSITRFNSDINRSSRPRRKSSIDVTHYGLSRNKSESNSSSSSPSPETPSMSLPFTSTSFSSMDSKPYRFDSFSNWSSSSSATSDDVPSFRTSPMTFDYLPENATSPSTPSTDGSYQSYDMSMNHQLSAFSDPSQLVFTGNASPIPPASVYKNFHSQPHIAEAPNYTPYSQYSLSHGSAHSEFGFDSLPIDAGSSLSGNWETKTASSAYKLPITTNEFSVSTSSARSLTLAIY</sequence>
<reference evidence="4" key="1">
    <citation type="submission" date="2021-02" db="EMBL/GenBank/DDBJ databases">
        <title>Psilocybe cubensis genome.</title>
        <authorList>
            <person name="Mckernan K.J."/>
            <person name="Crawford S."/>
            <person name="Trippe A."/>
            <person name="Kane L.T."/>
            <person name="Mclaughlin S."/>
        </authorList>
    </citation>
    <scope>NUCLEOTIDE SEQUENCE [LARGE SCALE GENOMIC DNA]</scope>
    <source>
        <strain evidence="4">MGC-MH-2018</strain>
    </source>
</reference>
<dbReference type="InterPro" id="IPR001005">
    <property type="entry name" value="SANT/Myb"/>
</dbReference>
<dbReference type="SUPFAM" id="SSF46689">
    <property type="entry name" value="Homeodomain-like"/>
    <property type="match status" value="2"/>
</dbReference>
<protein>
    <submittedName>
        <fullName evidence="4">Uncharacterized protein</fullName>
    </submittedName>
</protein>
<dbReference type="InterPro" id="IPR050560">
    <property type="entry name" value="MYB_TF"/>
</dbReference>
<dbReference type="Pfam" id="PF13921">
    <property type="entry name" value="Myb_DNA-bind_6"/>
    <property type="match status" value="1"/>
</dbReference>
<dbReference type="PROSITE" id="PS50090">
    <property type="entry name" value="MYB_LIKE"/>
    <property type="match status" value="3"/>
</dbReference>
<dbReference type="GO" id="GO:0045944">
    <property type="term" value="P:positive regulation of transcription by RNA polymerase II"/>
    <property type="evidence" value="ECO:0007669"/>
    <property type="project" value="TreeGrafter"/>
</dbReference>
<feature type="compositionally biased region" description="Polar residues" evidence="1">
    <location>
        <begin position="262"/>
        <end position="276"/>
    </location>
</feature>
<dbReference type="GO" id="GO:0000978">
    <property type="term" value="F:RNA polymerase II cis-regulatory region sequence-specific DNA binding"/>
    <property type="evidence" value="ECO:0007669"/>
    <property type="project" value="TreeGrafter"/>
</dbReference>
<gene>
    <name evidence="4" type="ORF">JR316_004280</name>
</gene>
<proteinExistence type="predicted"/>
<feature type="domain" description="HTH myb-type" evidence="3">
    <location>
        <begin position="10"/>
        <end position="57"/>
    </location>
</feature>
<dbReference type="GO" id="GO:0000981">
    <property type="term" value="F:DNA-binding transcription factor activity, RNA polymerase II-specific"/>
    <property type="evidence" value="ECO:0007669"/>
    <property type="project" value="TreeGrafter"/>
</dbReference>
<feature type="compositionally biased region" description="Low complexity" evidence="1">
    <location>
        <begin position="195"/>
        <end position="213"/>
    </location>
</feature>
<dbReference type="Pfam" id="PF00249">
    <property type="entry name" value="Myb_DNA-binding"/>
    <property type="match status" value="1"/>
</dbReference>
<dbReference type="Gene3D" id="1.10.10.60">
    <property type="entry name" value="Homeodomain-like"/>
    <property type="match status" value="3"/>
</dbReference>
<evidence type="ECO:0000259" key="3">
    <source>
        <dbReference type="PROSITE" id="PS51294"/>
    </source>
</evidence>
<feature type="domain" description="HTH myb-type" evidence="3">
    <location>
        <begin position="118"/>
        <end position="168"/>
    </location>
</feature>
<feature type="domain" description="HTH myb-type" evidence="3">
    <location>
        <begin position="62"/>
        <end position="116"/>
    </location>
</feature>